<dbReference type="PhylomeDB" id="K4BXW6"/>
<feature type="domain" description="Leucine-rich repeat-containing N-terminal plant-type" evidence="13">
    <location>
        <begin position="54"/>
        <end position="93"/>
    </location>
</feature>
<evidence type="ECO:0000256" key="12">
    <source>
        <dbReference type="SAM" id="MobiDB-lite"/>
    </source>
</evidence>
<dbReference type="eggNOG" id="ENOG502SNBP">
    <property type="taxonomic scope" value="Eukaryota"/>
</dbReference>
<keyword evidence="5" id="KW-0812">Transmembrane</keyword>
<reference evidence="14" key="1">
    <citation type="journal article" date="2012" name="Nature">
        <title>The tomato genome sequence provides insights into fleshy fruit evolution.</title>
        <authorList>
            <consortium name="Tomato Genome Consortium"/>
        </authorList>
    </citation>
    <scope>NUCLEOTIDE SEQUENCE [LARGE SCALE GENOMIC DNA]</scope>
    <source>
        <strain evidence="14">cv. Heinz 1706</strain>
    </source>
</reference>
<dbReference type="FunFam" id="3.80.10.10:FF:001789">
    <property type="entry name" value="Uncharacterized protein"/>
    <property type="match status" value="1"/>
</dbReference>
<dbReference type="Gene3D" id="3.80.10.10">
    <property type="entry name" value="Ribonuclease Inhibitor"/>
    <property type="match status" value="2"/>
</dbReference>
<keyword evidence="4" id="KW-0433">Leucine-rich repeat</keyword>
<dbReference type="InParanoid" id="K4BXW6"/>
<dbReference type="PANTHER" id="PTHR48052">
    <property type="entry name" value="UNNAMED PRODUCT"/>
    <property type="match status" value="1"/>
</dbReference>
<keyword evidence="10" id="KW-0675">Receptor</keyword>
<keyword evidence="8" id="KW-1133">Transmembrane helix</keyword>
<evidence type="ECO:0000256" key="7">
    <source>
        <dbReference type="ARBA" id="ARBA00022737"/>
    </source>
</evidence>
<evidence type="ECO:0000256" key="9">
    <source>
        <dbReference type="ARBA" id="ARBA00023136"/>
    </source>
</evidence>
<dbReference type="STRING" id="4081.K4BXW6"/>
<comment type="similarity">
    <text evidence="2">Belongs to the RLP family.</text>
</comment>
<proteinExistence type="inferred from homology"/>
<dbReference type="OMA" id="PVTRRCH"/>
<keyword evidence="11" id="KW-0325">Glycoprotein</keyword>
<keyword evidence="15" id="KW-1185">Reference proteome</keyword>
<evidence type="ECO:0000256" key="2">
    <source>
        <dbReference type="ARBA" id="ARBA00009592"/>
    </source>
</evidence>
<evidence type="ECO:0000259" key="13">
    <source>
        <dbReference type="Pfam" id="PF08263"/>
    </source>
</evidence>
<feature type="compositionally biased region" description="Basic residues" evidence="12">
    <location>
        <begin position="430"/>
        <end position="445"/>
    </location>
</feature>
<keyword evidence="7" id="KW-0677">Repeat</keyword>
<feature type="compositionally biased region" description="Basic residues" evidence="12">
    <location>
        <begin position="456"/>
        <end position="465"/>
    </location>
</feature>
<dbReference type="GO" id="GO:0050832">
    <property type="term" value="P:defense response to fungus"/>
    <property type="evidence" value="ECO:0007669"/>
    <property type="project" value="UniProtKB-ARBA"/>
</dbReference>
<dbReference type="InterPro" id="IPR032675">
    <property type="entry name" value="LRR_dom_sf"/>
</dbReference>
<dbReference type="PaxDb" id="4081-Solyc05g012430.1.1"/>
<evidence type="ECO:0000256" key="6">
    <source>
        <dbReference type="ARBA" id="ARBA00022729"/>
    </source>
</evidence>
<dbReference type="Pfam" id="PF00560">
    <property type="entry name" value="LRR_1"/>
    <property type="match status" value="5"/>
</dbReference>
<dbReference type="EnsemblPlants" id="Solyc05g012430.1.1">
    <property type="protein sequence ID" value="Solyc05g012430.1.1"/>
    <property type="gene ID" value="Solyc05g012430.1"/>
</dbReference>
<dbReference type="PRINTS" id="PR00019">
    <property type="entry name" value="LEURICHRPT"/>
</dbReference>
<dbReference type="Gramene" id="Solyc05g012430.1.1">
    <property type="protein sequence ID" value="Solyc05g012430.1.1"/>
    <property type="gene ID" value="Solyc05g012430.1"/>
</dbReference>
<reference evidence="14" key="2">
    <citation type="submission" date="2015-06" db="UniProtKB">
        <authorList>
            <consortium name="EnsemblPlants"/>
        </authorList>
    </citation>
    <scope>IDENTIFICATION</scope>
    <source>
        <strain evidence="14">cv. Heinz 1706</strain>
    </source>
</reference>
<evidence type="ECO:0000256" key="5">
    <source>
        <dbReference type="ARBA" id="ARBA00022692"/>
    </source>
</evidence>
<keyword evidence="6" id="KW-0732">Signal</keyword>
<feature type="region of interest" description="Disordered" evidence="12">
    <location>
        <begin position="428"/>
        <end position="471"/>
    </location>
</feature>
<dbReference type="Pfam" id="PF08263">
    <property type="entry name" value="LRRNT_2"/>
    <property type="match status" value="1"/>
</dbReference>
<dbReference type="InterPro" id="IPR001611">
    <property type="entry name" value="Leu-rich_rpt"/>
</dbReference>
<sequence>MTRAYTFEVGGERLLPSELPLLSAPKKPLWSCEGKEQKVGHFLKGKSIPEVFSSEATSLLKWKSTLHYKNDSLLASWTQNSSECRDWNGVKCSNGRVNSLDITNASVIDTLYDFPFSTLIFLEYVNLSINHFSGIIPLEIGKLTNLVRLDLSNNYISGTIPPQIDSLTKLGTFHISMNQLNGSIPKEIGYLRSLTRLALNTNLLEGSIPTSLGNLNNLTYLCLYGNRLSGSIPVEIGKLVNLIETYLGSNQLAGHIPPEIGNLINVRVFSASSNEISGPIPVEIAKMQTLELLDLSDNLLEGEIPEQLVSLSNLVWLDLSYNRLTGCIPQGRQFSTFGENSYAFQSNIGLHGYPVTRRCHNKGVEEGNDTSSLLDQEINSQFLIEWKAVLLGYGCGLCVGFSIGYFMISTGNPKWLSNFIEEYEHTITTQRRKKQQGQRDNRRRNNQQSQRDNNRRNNHTSKKYLKSGLSI</sequence>
<keyword evidence="3" id="KW-1003">Cell membrane</keyword>
<name>K4BXW6_SOLLC</name>
<evidence type="ECO:0000256" key="4">
    <source>
        <dbReference type="ARBA" id="ARBA00022614"/>
    </source>
</evidence>
<dbReference type="GO" id="GO:0005886">
    <property type="term" value="C:plasma membrane"/>
    <property type="evidence" value="ECO:0007669"/>
    <property type="project" value="UniProtKB-SubCell"/>
</dbReference>
<evidence type="ECO:0000256" key="3">
    <source>
        <dbReference type="ARBA" id="ARBA00022475"/>
    </source>
</evidence>
<evidence type="ECO:0000313" key="14">
    <source>
        <dbReference type="EnsemblPlants" id="Solyc05g012430.1.1"/>
    </source>
</evidence>
<dbReference type="Proteomes" id="UP000004994">
    <property type="component" value="Chromosome 5"/>
</dbReference>
<evidence type="ECO:0000256" key="10">
    <source>
        <dbReference type="ARBA" id="ARBA00023170"/>
    </source>
</evidence>
<dbReference type="PANTHER" id="PTHR48052:SF5">
    <property type="entry name" value="MDIS1-INTERACTING RECEPTOR LIKE KINASE 2-LIKE"/>
    <property type="match status" value="1"/>
</dbReference>
<dbReference type="AlphaFoldDB" id="K4BXW6"/>
<dbReference type="SUPFAM" id="SSF52058">
    <property type="entry name" value="L domain-like"/>
    <property type="match status" value="1"/>
</dbReference>
<comment type="subcellular location">
    <subcellularLocation>
        <location evidence="1">Cell membrane</location>
        <topology evidence="1">Single-pass type I membrane protein</topology>
    </subcellularLocation>
</comment>
<evidence type="ECO:0000256" key="11">
    <source>
        <dbReference type="ARBA" id="ARBA00023180"/>
    </source>
</evidence>
<evidence type="ECO:0000256" key="8">
    <source>
        <dbReference type="ARBA" id="ARBA00022989"/>
    </source>
</evidence>
<accession>K4BXW6</accession>
<dbReference type="HOGENOM" id="CLU_000288_18_22_1"/>
<protein>
    <recommendedName>
        <fullName evidence="13">Leucine-rich repeat-containing N-terminal plant-type domain-containing protein</fullName>
    </recommendedName>
</protein>
<evidence type="ECO:0000256" key="1">
    <source>
        <dbReference type="ARBA" id="ARBA00004251"/>
    </source>
</evidence>
<evidence type="ECO:0000313" key="15">
    <source>
        <dbReference type="Proteomes" id="UP000004994"/>
    </source>
</evidence>
<organism evidence="14">
    <name type="scientific">Solanum lycopersicum</name>
    <name type="common">Tomato</name>
    <name type="synonym">Lycopersicon esculentum</name>
    <dbReference type="NCBI Taxonomy" id="4081"/>
    <lineage>
        <taxon>Eukaryota</taxon>
        <taxon>Viridiplantae</taxon>
        <taxon>Streptophyta</taxon>
        <taxon>Embryophyta</taxon>
        <taxon>Tracheophyta</taxon>
        <taxon>Spermatophyta</taxon>
        <taxon>Magnoliopsida</taxon>
        <taxon>eudicotyledons</taxon>
        <taxon>Gunneridae</taxon>
        <taxon>Pentapetalae</taxon>
        <taxon>asterids</taxon>
        <taxon>lamiids</taxon>
        <taxon>Solanales</taxon>
        <taxon>Solanaceae</taxon>
        <taxon>Solanoideae</taxon>
        <taxon>Solaneae</taxon>
        <taxon>Solanum</taxon>
        <taxon>Solanum subgen. Lycopersicon</taxon>
    </lineage>
</organism>
<dbReference type="InterPro" id="IPR013210">
    <property type="entry name" value="LRR_N_plant-typ"/>
</dbReference>
<keyword evidence="9" id="KW-0472">Membrane</keyword>